<dbReference type="Proteomes" id="UP000185469">
    <property type="component" value="Chromosome"/>
</dbReference>
<accession>A0A1L7CZR0</accession>
<protein>
    <submittedName>
        <fullName evidence="3">Uncharacterized protein</fullName>
    </submittedName>
</protein>
<keyword evidence="2" id="KW-1133">Transmembrane helix</keyword>
<evidence type="ECO:0000313" key="4">
    <source>
        <dbReference type="Proteomes" id="UP000185469"/>
    </source>
</evidence>
<organism evidence="3 4">
    <name type="scientific">Corynebacterium sphenisci DSM 44792</name>
    <dbReference type="NCBI Taxonomy" id="1437874"/>
    <lineage>
        <taxon>Bacteria</taxon>
        <taxon>Bacillati</taxon>
        <taxon>Actinomycetota</taxon>
        <taxon>Actinomycetes</taxon>
        <taxon>Mycobacteriales</taxon>
        <taxon>Corynebacteriaceae</taxon>
        <taxon>Corynebacterium</taxon>
    </lineage>
</organism>
<proteinExistence type="predicted"/>
<gene>
    <name evidence="3" type="ORF">CSPHI_10670</name>
</gene>
<dbReference type="KEGG" id="csph:CSPHI_10670"/>
<evidence type="ECO:0000256" key="1">
    <source>
        <dbReference type="SAM" id="Coils"/>
    </source>
</evidence>
<keyword evidence="2" id="KW-0812">Transmembrane</keyword>
<dbReference type="AlphaFoldDB" id="A0A1L7CZR0"/>
<dbReference type="RefSeq" id="WP_075693074.1">
    <property type="nucleotide sequence ID" value="NZ_CP009248.1"/>
</dbReference>
<keyword evidence="4" id="KW-1185">Reference proteome</keyword>
<feature type="coiled-coil region" evidence="1">
    <location>
        <begin position="56"/>
        <end position="112"/>
    </location>
</feature>
<feature type="transmembrane region" description="Helical" evidence="2">
    <location>
        <begin position="208"/>
        <end position="226"/>
    </location>
</feature>
<sequence length="332" mass="36996">MATNAGSPLGRITHNLSGGGISERIFGDFSAAEHRYLERRQWEVSNEIQRENGRKLDQVNAQMAQLNARAEQANQIALAQLQQQHNQLAVLRDQLELQIREAERTAHQRIKEDHRAFAAWRQTPDGRRFVEWCDGAGSVLRFVEHFTAVFNDALRALVAATVTEEELRAAETGEWTPHSEDYARGRRLIRAGLILAGVALPVSLVRGWFGLVIILGLAVAAVGAAVKRRETGWAERNARAREEVRRRHLGILGYDPLGDDPAPGIFPDAVYDYVDELVAAADRGFEYHTAPAGLPRLALPGFVARAEIGSPVLREVHDRCTAQRRELEATLR</sequence>
<dbReference type="EMBL" id="CP009248">
    <property type="protein sequence ID" value="APT91376.1"/>
    <property type="molecule type" value="Genomic_DNA"/>
</dbReference>
<name>A0A1L7CZR0_9CORY</name>
<keyword evidence="2" id="KW-0472">Membrane</keyword>
<keyword evidence="1" id="KW-0175">Coiled coil</keyword>
<evidence type="ECO:0000313" key="3">
    <source>
        <dbReference type="EMBL" id="APT91376.1"/>
    </source>
</evidence>
<reference evidence="3 4" key="1">
    <citation type="submission" date="2014-08" db="EMBL/GenBank/DDBJ databases">
        <title>Complete genome sequence of Corynebacterium sphenisci CECT 5990(T) (=DSM 44792(T)), isolated from healthy wild penguins.</title>
        <authorList>
            <person name="Ruckert C."/>
            <person name="Albersmeier A."/>
            <person name="Winkler A."/>
            <person name="Kalinowski J."/>
        </authorList>
    </citation>
    <scope>NUCLEOTIDE SEQUENCE [LARGE SCALE GENOMIC DNA]</scope>
    <source>
        <strain evidence="3 4">DSM 44792</strain>
    </source>
</reference>
<evidence type="ECO:0000256" key="2">
    <source>
        <dbReference type="SAM" id="Phobius"/>
    </source>
</evidence>